<evidence type="ECO:0000313" key="2">
    <source>
        <dbReference type="Proteomes" id="UP000324222"/>
    </source>
</evidence>
<evidence type="ECO:0000313" key="1">
    <source>
        <dbReference type="EMBL" id="MPC34020.1"/>
    </source>
</evidence>
<sequence>MVMMVPGSAITEPDDACATYIPPSFLPNSRTTLAIIMMMLFGDDAHTGTHSWCANARHSEVGFTRRNGKPALASI</sequence>
<proteinExistence type="predicted"/>
<comment type="caution">
    <text evidence="1">The sequence shown here is derived from an EMBL/GenBank/DDBJ whole genome shotgun (WGS) entry which is preliminary data.</text>
</comment>
<organism evidence="1 2">
    <name type="scientific">Portunus trituberculatus</name>
    <name type="common">Swimming crab</name>
    <name type="synonym">Neptunus trituberculatus</name>
    <dbReference type="NCBI Taxonomy" id="210409"/>
    <lineage>
        <taxon>Eukaryota</taxon>
        <taxon>Metazoa</taxon>
        <taxon>Ecdysozoa</taxon>
        <taxon>Arthropoda</taxon>
        <taxon>Crustacea</taxon>
        <taxon>Multicrustacea</taxon>
        <taxon>Malacostraca</taxon>
        <taxon>Eumalacostraca</taxon>
        <taxon>Eucarida</taxon>
        <taxon>Decapoda</taxon>
        <taxon>Pleocyemata</taxon>
        <taxon>Brachyura</taxon>
        <taxon>Eubrachyura</taxon>
        <taxon>Portunoidea</taxon>
        <taxon>Portunidae</taxon>
        <taxon>Portuninae</taxon>
        <taxon>Portunus</taxon>
    </lineage>
</organism>
<reference evidence="1 2" key="1">
    <citation type="submission" date="2019-05" db="EMBL/GenBank/DDBJ databases">
        <title>Another draft genome of Portunus trituberculatus and its Hox gene families provides insights of decapod evolution.</title>
        <authorList>
            <person name="Jeong J.-H."/>
            <person name="Song I."/>
            <person name="Kim S."/>
            <person name="Choi T."/>
            <person name="Kim D."/>
            <person name="Ryu S."/>
            <person name="Kim W."/>
        </authorList>
    </citation>
    <scope>NUCLEOTIDE SEQUENCE [LARGE SCALE GENOMIC DNA]</scope>
    <source>
        <tissue evidence="1">Muscle</tissue>
    </source>
</reference>
<gene>
    <name evidence="1" type="ORF">E2C01_027392</name>
</gene>
<dbReference type="AlphaFoldDB" id="A0A5B7EHS6"/>
<name>A0A5B7EHS6_PORTR</name>
<accession>A0A5B7EHS6</accession>
<protein>
    <submittedName>
        <fullName evidence="1">Uncharacterized protein</fullName>
    </submittedName>
</protein>
<dbReference type="Proteomes" id="UP000324222">
    <property type="component" value="Unassembled WGS sequence"/>
</dbReference>
<keyword evidence="2" id="KW-1185">Reference proteome</keyword>
<dbReference type="EMBL" id="VSRR010002965">
    <property type="protein sequence ID" value="MPC34020.1"/>
    <property type="molecule type" value="Genomic_DNA"/>
</dbReference>